<comment type="subcellular location">
    <subcellularLocation>
        <location evidence="1 7">Cell membrane</location>
        <topology evidence="1 7">Multi-pass membrane protein</topology>
    </subcellularLocation>
</comment>
<dbReference type="PANTHER" id="PTHR43386:SF25">
    <property type="entry name" value="PEPTIDE ABC TRANSPORTER PERMEASE PROTEIN"/>
    <property type="match status" value="1"/>
</dbReference>
<dbReference type="SUPFAM" id="SSF161098">
    <property type="entry name" value="MetI-like"/>
    <property type="match status" value="1"/>
</dbReference>
<dbReference type="PANTHER" id="PTHR43386">
    <property type="entry name" value="OLIGOPEPTIDE TRANSPORT SYSTEM PERMEASE PROTEIN APPC"/>
    <property type="match status" value="1"/>
</dbReference>
<dbReference type="Gene3D" id="1.10.3720.10">
    <property type="entry name" value="MetI-like"/>
    <property type="match status" value="1"/>
</dbReference>
<feature type="transmembrane region" description="Helical" evidence="7">
    <location>
        <begin position="189"/>
        <end position="215"/>
    </location>
</feature>
<feature type="transmembrane region" description="Helical" evidence="7">
    <location>
        <begin position="103"/>
        <end position="125"/>
    </location>
</feature>
<dbReference type="AlphaFoldDB" id="A0A975XH26"/>
<protein>
    <submittedName>
        <fullName evidence="9">Binding-protein-dependent transport systems inner membrane component</fullName>
    </submittedName>
</protein>
<evidence type="ECO:0000256" key="1">
    <source>
        <dbReference type="ARBA" id="ARBA00004651"/>
    </source>
</evidence>
<dbReference type="CDD" id="cd06261">
    <property type="entry name" value="TM_PBP2"/>
    <property type="match status" value="1"/>
</dbReference>
<dbReference type="Proteomes" id="UP000256780">
    <property type="component" value="Chromosome CBM2587_b"/>
</dbReference>
<evidence type="ECO:0000256" key="5">
    <source>
        <dbReference type="ARBA" id="ARBA00022989"/>
    </source>
</evidence>
<dbReference type="EMBL" id="OFSQ01000038">
    <property type="protein sequence ID" value="SOY67821.1"/>
    <property type="molecule type" value="Genomic_DNA"/>
</dbReference>
<feature type="transmembrane region" description="Helical" evidence="7">
    <location>
        <begin position="131"/>
        <end position="150"/>
    </location>
</feature>
<proteinExistence type="inferred from homology"/>
<evidence type="ECO:0000256" key="7">
    <source>
        <dbReference type="RuleBase" id="RU363032"/>
    </source>
</evidence>
<sequence>MRRSSKLYLFSVAWLVLVAGATLLADWLPLRDPMRLHLADMLAPPGASRWFGADSLGRDVLARTLYGFRITAVVSLGSVALALLIGGTLGVCAGYFRGWVERAILMLSNVMLAFPPLVLVIAMVAYPGPPLVKVVVALGIVFVPAVIRIARANTLRLGEQQFVTAARAAGMGHARLIVRELLPNLVPALLAYSLLLLAIGALAEAALSFLGLGVPPPAPSLGSMMASEQSRVVEGPHAVFFPAGMLFLTIFALNQVGEELQRRLDGRARAA</sequence>
<dbReference type="InterPro" id="IPR050366">
    <property type="entry name" value="BP-dependent_transpt_permease"/>
</dbReference>
<keyword evidence="3" id="KW-1003">Cell membrane</keyword>
<reference evidence="9 10" key="1">
    <citation type="submission" date="2018-01" db="EMBL/GenBank/DDBJ databases">
        <authorList>
            <person name="Clerissi C."/>
        </authorList>
    </citation>
    <scope>NUCLEOTIDE SEQUENCE [LARGE SCALE GENOMIC DNA]</scope>
    <source>
        <strain evidence="9">Cupriavidus sp. LMG 19464</strain>
    </source>
</reference>
<name>A0A975XH26_9BURK</name>
<evidence type="ECO:0000256" key="4">
    <source>
        <dbReference type="ARBA" id="ARBA00022692"/>
    </source>
</evidence>
<feature type="domain" description="ABC transmembrane type-1" evidence="8">
    <location>
        <begin position="68"/>
        <end position="257"/>
    </location>
</feature>
<dbReference type="RefSeq" id="WP_116359147.1">
    <property type="nucleotide sequence ID" value="NZ_JABTYD010000054.1"/>
</dbReference>
<keyword evidence="6 7" id="KW-0472">Membrane</keyword>
<accession>A0A975XH26</accession>
<dbReference type="PROSITE" id="PS50928">
    <property type="entry name" value="ABC_TM1"/>
    <property type="match status" value="1"/>
</dbReference>
<keyword evidence="2 7" id="KW-0813">Transport</keyword>
<gene>
    <name evidence="9" type="ORF">CBM2587_B90271</name>
</gene>
<dbReference type="GO" id="GO:0055085">
    <property type="term" value="P:transmembrane transport"/>
    <property type="evidence" value="ECO:0007669"/>
    <property type="project" value="InterPro"/>
</dbReference>
<dbReference type="GO" id="GO:0005886">
    <property type="term" value="C:plasma membrane"/>
    <property type="evidence" value="ECO:0007669"/>
    <property type="project" value="UniProtKB-SubCell"/>
</dbReference>
<dbReference type="Pfam" id="PF00528">
    <property type="entry name" value="BPD_transp_1"/>
    <property type="match status" value="1"/>
</dbReference>
<keyword evidence="4 7" id="KW-0812">Transmembrane</keyword>
<feature type="transmembrane region" description="Helical" evidence="7">
    <location>
        <begin position="235"/>
        <end position="253"/>
    </location>
</feature>
<comment type="caution">
    <text evidence="9">The sequence shown here is derived from an EMBL/GenBank/DDBJ whole genome shotgun (WGS) entry which is preliminary data.</text>
</comment>
<dbReference type="OrthoDB" id="8906042at2"/>
<evidence type="ECO:0000313" key="10">
    <source>
        <dbReference type="Proteomes" id="UP000256780"/>
    </source>
</evidence>
<evidence type="ECO:0000256" key="2">
    <source>
        <dbReference type="ARBA" id="ARBA00022448"/>
    </source>
</evidence>
<comment type="similarity">
    <text evidence="7">Belongs to the binding-protein-dependent transport system permease family.</text>
</comment>
<organism evidence="9 10">
    <name type="scientific">Cupriavidus taiwanensis</name>
    <dbReference type="NCBI Taxonomy" id="164546"/>
    <lineage>
        <taxon>Bacteria</taxon>
        <taxon>Pseudomonadati</taxon>
        <taxon>Pseudomonadota</taxon>
        <taxon>Betaproteobacteria</taxon>
        <taxon>Burkholderiales</taxon>
        <taxon>Burkholderiaceae</taxon>
        <taxon>Cupriavidus</taxon>
    </lineage>
</organism>
<evidence type="ECO:0000256" key="3">
    <source>
        <dbReference type="ARBA" id="ARBA00022475"/>
    </source>
</evidence>
<dbReference type="InterPro" id="IPR035906">
    <property type="entry name" value="MetI-like_sf"/>
</dbReference>
<evidence type="ECO:0000259" key="8">
    <source>
        <dbReference type="PROSITE" id="PS50928"/>
    </source>
</evidence>
<evidence type="ECO:0000313" key="9">
    <source>
        <dbReference type="EMBL" id="SOY67821.1"/>
    </source>
</evidence>
<dbReference type="InterPro" id="IPR000515">
    <property type="entry name" value="MetI-like"/>
</dbReference>
<keyword evidence="5 7" id="KW-1133">Transmembrane helix</keyword>
<evidence type="ECO:0000256" key="6">
    <source>
        <dbReference type="ARBA" id="ARBA00023136"/>
    </source>
</evidence>
<feature type="transmembrane region" description="Helical" evidence="7">
    <location>
        <begin position="70"/>
        <end position="96"/>
    </location>
</feature>